<dbReference type="EMBL" id="CP014504">
    <property type="protein sequence ID" value="AMQ00702.1"/>
    <property type="molecule type" value="Genomic_DNA"/>
</dbReference>
<organism evidence="1 2">
    <name type="scientific">Pedobacter cryoconitis</name>
    <dbReference type="NCBI Taxonomy" id="188932"/>
    <lineage>
        <taxon>Bacteria</taxon>
        <taxon>Pseudomonadati</taxon>
        <taxon>Bacteroidota</taxon>
        <taxon>Sphingobacteriia</taxon>
        <taxon>Sphingobacteriales</taxon>
        <taxon>Sphingobacteriaceae</taxon>
        <taxon>Pedobacter</taxon>
    </lineage>
</organism>
<dbReference type="Proteomes" id="UP000071561">
    <property type="component" value="Chromosome"/>
</dbReference>
<dbReference type="RefSeq" id="WP_232324632.1">
    <property type="nucleotide sequence ID" value="NZ_CP014504.1"/>
</dbReference>
<sequence length="112" mass="12987">MCKTIVLSSGKDTAISHCPCCDVFYIWHNNLLLNFTHNDFLNFKDIIQNFSFSETSLPFPDKKERILLRTPNEDISFAFTHDELDSFRSMLNEAVFMKEVYTLMGTEPGTNH</sequence>
<accession>A0A127VHH6</accession>
<gene>
    <name evidence="1" type="ORF">AY601_3842</name>
</gene>
<proteinExistence type="predicted"/>
<evidence type="ECO:0000313" key="2">
    <source>
        <dbReference type="Proteomes" id="UP000071561"/>
    </source>
</evidence>
<dbReference type="InterPro" id="IPR046508">
    <property type="entry name" value="DUF6686"/>
</dbReference>
<dbReference type="KEGG" id="pcm:AY601_3842"/>
<keyword evidence="2" id="KW-1185">Reference proteome</keyword>
<reference evidence="1 2" key="1">
    <citation type="submission" date="2016-03" db="EMBL/GenBank/DDBJ databases">
        <title>Complete genome sequence of Pedobacter cryoconitis PAMC 27485.</title>
        <authorList>
            <person name="Lee J."/>
            <person name="Kim O.-S."/>
        </authorList>
    </citation>
    <scope>NUCLEOTIDE SEQUENCE [LARGE SCALE GENOMIC DNA]</scope>
    <source>
        <strain evidence="1 2">PAMC 27485</strain>
    </source>
</reference>
<dbReference type="PATRIC" id="fig|188932.3.peg.3991"/>
<name>A0A127VHH6_9SPHI</name>
<protein>
    <submittedName>
        <fullName evidence="1">Uncharacterized protein</fullName>
    </submittedName>
</protein>
<dbReference type="Pfam" id="PF20391">
    <property type="entry name" value="DUF6686"/>
    <property type="match status" value="1"/>
</dbReference>
<dbReference type="AlphaFoldDB" id="A0A127VHH6"/>
<evidence type="ECO:0000313" key="1">
    <source>
        <dbReference type="EMBL" id="AMQ00702.1"/>
    </source>
</evidence>